<evidence type="ECO:0000313" key="2">
    <source>
        <dbReference type="EMBL" id="PLN80946.1"/>
    </source>
</evidence>
<gene>
    <name evidence="2" type="ORF">BDW42DRAFT_170130</name>
</gene>
<name>A0A2J5HU96_9EURO</name>
<reference evidence="3" key="1">
    <citation type="submission" date="2017-12" db="EMBL/GenBank/DDBJ databases">
        <authorList>
            <consortium name="DOE Joint Genome Institute"/>
            <person name="Mondo S.J."/>
            <person name="Kjaerbolling I."/>
            <person name="Vesth T.C."/>
            <person name="Frisvad J.C."/>
            <person name="Nybo J.L."/>
            <person name="Theobald S."/>
            <person name="Kuo A."/>
            <person name="Bowyer P."/>
            <person name="Matsuda Y."/>
            <person name="Lyhne E.K."/>
            <person name="Kogle M.E."/>
            <person name="Clum A."/>
            <person name="Lipzen A."/>
            <person name="Salamov A."/>
            <person name="Ngan C.Y."/>
            <person name="Daum C."/>
            <person name="Chiniquy J."/>
            <person name="Barry K."/>
            <person name="LaButti K."/>
            <person name="Haridas S."/>
            <person name="Simmons B.A."/>
            <person name="Magnuson J.K."/>
            <person name="Mortensen U.H."/>
            <person name="Larsen T.O."/>
            <person name="Grigoriev I.V."/>
            <person name="Baker S.E."/>
            <person name="Andersen M.R."/>
            <person name="Nordberg H.P."/>
            <person name="Cantor M.N."/>
            <person name="Hua S.X."/>
        </authorList>
    </citation>
    <scope>NUCLEOTIDE SEQUENCE [LARGE SCALE GENOMIC DNA]</scope>
    <source>
        <strain evidence="3">IBT 19404</strain>
    </source>
</reference>
<feature type="region of interest" description="Disordered" evidence="1">
    <location>
        <begin position="114"/>
        <end position="160"/>
    </location>
</feature>
<dbReference type="AlphaFoldDB" id="A0A2J5HU96"/>
<sequence length="568" mass="63690">MEARLKRSADELAASPRDDEHGLPNVGVHGVLAKASESRTDQLDPPDWDFHPVGHDDMVGDSQELLRQFFDSGTALQELNAAFESRKRTGDDAFNAEFGFWGGSGKRRHIELPQHQDTESPLETPSLSSPESFLRPDQGETAPHTPAGETPHSPSSLFNAYDPLFDDPDFDFGNINDELPLDFELASHLAHEDKLAEGECENENAKTVDIADHAVQSVIDKVTEKLPEISSVSQDTKQRFSLETSDLANNASREVLQRVCPPQEYTSPYPVYQGPLGYLPSAPSIHVKYLEVAEDQVNDRFLTLNHRVRQLSYERIKYRNAWFRWNTTDPKTGKTREQVLRHETAMNRRLASQRQKKAEQHRKEAEEWKQRFYDLSTVYNNLLYEINVQRTMPAVAPTPQGYRPQGMPQAVSGPQPASGPSSHPQSQGHSRPVSGGQSAMGPPTQPAALPTANPAPWESRPVTIDLTDEPEDKAPDPVPAPAPSPEQQQHRSDMLRSLQNKEYGWLKDTDHNDAHHRATSTPRTFQSGTTVNLERSHSYPPDLRSDARTDDDENDEMVRAMEQELAQG</sequence>
<proteinExistence type="predicted"/>
<accession>A0A2J5HU96</accession>
<evidence type="ECO:0000256" key="1">
    <source>
        <dbReference type="SAM" id="MobiDB-lite"/>
    </source>
</evidence>
<feature type="region of interest" description="Disordered" evidence="1">
    <location>
        <begin position="1"/>
        <end position="56"/>
    </location>
</feature>
<protein>
    <submittedName>
        <fullName evidence="2">Uncharacterized protein</fullName>
    </submittedName>
</protein>
<evidence type="ECO:0000313" key="3">
    <source>
        <dbReference type="Proteomes" id="UP000235023"/>
    </source>
</evidence>
<keyword evidence="3" id="KW-1185">Reference proteome</keyword>
<feature type="region of interest" description="Disordered" evidence="1">
    <location>
        <begin position="396"/>
        <end position="568"/>
    </location>
</feature>
<feature type="compositionally biased region" description="Low complexity" evidence="1">
    <location>
        <begin position="119"/>
        <end position="132"/>
    </location>
</feature>
<feature type="compositionally biased region" description="Basic and acidic residues" evidence="1">
    <location>
        <begin position="36"/>
        <end position="56"/>
    </location>
</feature>
<organism evidence="2 3">
    <name type="scientific">Aspergillus taichungensis</name>
    <dbReference type="NCBI Taxonomy" id="482145"/>
    <lineage>
        <taxon>Eukaryota</taxon>
        <taxon>Fungi</taxon>
        <taxon>Dikarya</taxon>
        <taxon>Ascomycota</taxon>
        <taxon>Pezizomycotina</taxon>
        <taxon>Eurotiomycetes</taxon>
        <taxon>Eurotiomycetidae</taxon>
        <taxon>Eurotiales</taxon>
        <taxon>Aspergillaceae</taxon>
        <taxon>Aspergillus</taxon>
        <taxon>Aspergillus subgen. Circumdati</taxon>
    </lineage>
</organism>
<dbReference type="Proteomes" id="UP000235023">
    <property type="component" value="Unassembled WGS sequence"/>
</dbReference>
<feature type="compositionally biased region" description="Basic and acidic residues" evidence="1">
    <location>
        <begin position="504"/>
        <end position="516"/>
    </location>
</feature>
<dbReference type="EMBL" id="KZ559542">
    <property type="protein sequence ID" value="PLN80946.1"/>
    <property type="molecule type" value="Genomic_DNA"/>
</dbReference>
<dbReference type="OrthoDB" id="4366200at2759"/>
<feature type="compositionally biased region" description="Polar residues" evidence="1">
    <location>
        <begin position="519"/>
        <end position="533"/>
    </location>
</feature>
<feature type="compositionally biased region" description="Polar residues" evidence="1">
    <location>
        <begin position="418"/>
        <end position="429"/>
    </location>
</feature>
<feature type="compositionally biased region" description="Basic and acidic residues" evidence="1">
    <location>
        <begin position="1"/>
        <end position="22"/>
    </location>
</feature>